<protein>
    <submittedName>
        <fullName evidence="2">Uncharacterized protein</fullName>
    </submittedName>
</protein>
<keyword evidence="1" id="KW-0732">Signal</keyword>
<gene>
    <name evidence="2" type="ORF">SAMN02745746_02292</name>
</gene>
<feature type="chain" id="PRO_5013277827" evidence="1">
    <location>
        <begin position="19"/>
        <end position="191"/>
    </location>
</feature>
<dbReference type="AlphaFoldDB" id="A0A1Y6BSU8"/>
<dbReference type="EMBL" id="FXAG01000011">
    <property type="protein sequence ID" value="SMF27410.1"/>
    <property type="molecule type" value="Genomic_DNA"/>
</dbReference>
<reference evidence="3" key="1">
    <citation type="submission" date="2017-04" db="EMBL/GenBank/DDBJ databases">
        <authorList>
            <person name="Varghese N."/>
            <person name="Submissions S."/>
        </authorList>
    </citation>
    <scope>NUCLEOTIDE SEQUENCE [LARGE SCALE GENOMIC DNA]</scope>
    <source>
        <strain evidence="3">DSM 22618</strain>
    </source>
</reference>
<dbReference type="Proteomes" id="UP000192920">
    <property type="component" value="Unassembled WGS sequence"/>
</dbReference>
<feature type="signal peptide" evidence="1">
    <location>
        <begin position="1"/>
        <end position="18"/>
    </location>
</feature>
<organism evidence="2 3">
    <name type="scientific">Pseudogulbenkiania subflava DSM 22618</name>
    <dbReference type="NCBI Taxonomy" id="1123014"/>
    <lineage>
        <taxon>Bacteria</taxon>
        <taxon>Pseudomonadati</taxon>
        <taxon>Pseudomonadota</taxon>
        <taxon>Betaproteobacteria</taxon>
        <taxon>Neisseriales</taxon>
        <taxon>Chromobacteriaceae</taxon>
        <taxon>Pseudogulbenkiania</taxon>
    </lineage>
</organism>
<evidence type="ECO:0000313" key="3">
    <source>
        <dbReference type="Proteomes" id="UP000192920"/>
    </source>
</evidence>
<evidence type="ECO:0000256" key="1">
    <source>
        <dbReference type="SAM" id="SignalP"/>
    </source>
</evidence>
<keyword evidence="3" id="KW-1185">Reference proteome</keyword>
<proteinExistence type="predicted"/>
<name>A0A1Y6BSU8_9NEIS</name>
<evidence type="ECO:0000313" key="2">
    <source>
        <dbReference type="EMBL" id="SMF27410.1"/>
    </source>
</evidence>
<sequence length="191" mass="21024">MRKIFVVALYAVSIPCFAEIVRLNSPDKTESINYSCADDGCSAWIDSDTGKISLFKDVPTSTVSAKWHSPRLAGVSFSCGSPCNISFFYQKGNGVSKPVHDVLALDAQRACVLKPTDDGKGIALAPIFYEGGAKYYWQARYSDPRFGFYTQSAVIFSTIKGKFQTDGKLKLSYLNKDGNNTEKLIDQKCPD</sequence>
<accession>A0A1Y6BSU8</accession>